<dbReference type="GO" id="GO:0000214">
    <property type="term" value="C:tRNA-intron endonuclease complex"/>
    <property type="evidence" value="ECO:0007669"/>
    <property type="project" value="TreeGrafter"/>
</dbReference>
<dbReference type="OrthoDB" id="406030at2759"/>
<sequence>MRSSQNEASDLVMKMRNLVRNMTVPRRRREVAGKDDKWVLRAVNTQSSPGPSHSRPVSRETPSGTRAVKACERRRRILRGREVGASEILRGRPGNQDQEGAREVSMRWIGHTPSKRNEAEEPDFVSVNRKAAVDRVTNAKDLRQYYRQVQPGSEAIDAYSGGIRPMARKQQKLLGFGPRWQTADPTESLTREHEVQEALHQLEEVYRKQRQVQDQGHAECAADFHPTKQRAVLTRRRGQTVESFGKREDGEWVLEPEEMLYLAERGTLAVSEEAENGKRRRLAIPELYSRVLTSPVHLDADSYMVYSHLRRSGYTVTRSTEKSDLQKQLWRVAASAADCPAEVLVVRPDEKVLQCLLGQTAPGSWEGRARELHARVTKGLGVAVSAAEGGSPAFLELLVPRRPGQEADSGQGAGAASSDSEEASNEDRGQPAPSQVEGFEGSRLPLLSEPSTAQLNEEALEPRQRYAAMLQRISQVFVRAYTDVQYSLTASQDLYNQHARGSAHPKGRGAEGSMGWRWFLPFLPAATGQGVLNLVLSRYTDANCQTLDTGEGVQQSWYQLPLSNSICYDLNVGLHCQFRCYLKLSCEYATGSGIFLEEYPDTSCSGTVTNSMAMARHLTWMGAVSWFQGACTSDGNGKYMQFNKPVTSYPDCSAQGAVDIGEGADVAYEARYYMQFYSDSSCTTEFQVNEFSSFQYNRFQWRVYRGSQHCLDYVDATTRPSNWTAAVINADVLNFKLMCGNMDGLGNGILVRRHNGNVCSGTSADSEYWRDVFFPMNLFLLQDFFNGECVEWGSMWVKFDKKWDTMHYPDCSQFACRSGYCSGGRLQQPYTGASPYVGDIRTPVAQAQVLPSRGLHQAAIGWWIFLGLAVLSLRLPSLRRHPKRLVRKAPSRCPPSPRIPKMPGSCDVPVGASLLTKLAAAEAPSAGSICLPDVLSTGTSPLSSGPFCSDGDSKAESGASNQTERSRPGLGKTKGPKYCPKESKFASKQAVAAGH</sequence>
<gene>
    <name evidence="6" type="ORF">AK812_SmicGene34459</name>
</gene>
<evidence type="ECO:0000256" key="4">
    <source>
        <dbReference type="SAM" id="Phobius"/>
    </source>
</evidence>
<feature type="region of interest" description="Disordered" evidence="3">
    <location>
        <begin position="403"/>
        <end position="438"/>
    </location>
</feature>
<dbReference type="Proteomes" id="UP000186817">
    <property type="component" value="Unassembled WGS sequence"/>
</dbReference>
<dbReference type="InterPro" id="IPR024337">
    <property type="entry name" value="tRNA_splic_suSen54"/>
</dbReference>
<evidence type="ECO:0000256" key="3">
    <source>
        <dbReference type="SAM" id="MobiDB-lite"/>
    </source>
</evidence>
<dbReference type="InterPro" id="IPR024336">
    <property type="entry name" value="tRNA_splic_suSen54_N"/>
</dbReference>
<evidence type="ECO:0000313" key="6">
    <source>
        <dbReference type="EMBL" id="OLP84639.1"/>
    </source>
</evidence>
<organism evidence="6 7">
    <name type="scientific">Symbiodinium microadriaticum</name>
    <name type="common">Dinoflagellate</name>
    <name type="synonym">Zooxanthella microadriatica</name>
    <dbReference type="NCBI Taxonomy" id="2951"/>
    <lineage>
        <taxon>Eukaryota</taxon>
        <taxon>Sar</taxon>
        <taxon>Alveolata</taxon>
        <taxon>Dinophyceae</taxon>
        <taxon>Suessiales</taxon>
        <taxon>Symbiodiniaceae</taxon>
        <taxon>Symbiodinium</taxon>
    </lineage>
</organism>
<dbReference type="EMBL" id="LSRX01001026">
    <property type="protein sequence ID" value="OLP84639.1"/>
    <property type="molecule type" value="Genomic_DNA"/>
</dbReference>
<feature type="domain" description="tRNA-splicing endonuclease subunit Sen54 N-terminal" evidence="5">
    <location>
        <begin position="221"/>
        <end position="270"/>
    </location>
</feature>
<feature type="compositionally biased region" description="Basic and acidic residues" evidence="3">
    <location>
        <begin position="30"/>
        <end position="39"/>
    </location>
</feature>
<feature type="region of interest" description="Disordered" evidence="3">
    <location>
        <begin position="942"/>
        <end position="995"/>
    </location>
</feature>
<evidence type="ECO:0000259" key="5">
    <source>
        <dbReference type="Pfam" id="PF12928"/>
    </source>
</evidence>
<keyword evidence="4" id="KW-1133">Transmembrane helix</keyword>
<evidence type="ECO:0000256" key="2">
    <source>
        <dbReference type="ARBA" id="ARBA00022694"/>
    </source>
</evidence>
<feature type="region of interest" description="Disordered" evidence="3">
    <location>
        <begin position="23"/>
        <end position="68"/>
    </location>
</feature>
<keyword evidence="7" id="KW-1185">Reference proteome</keyword>
<proteinExistence type="inferred from homology"/>
<comment type="caution">
    <text evidence="6">The sequence shown here is derived from an EMBL/GenBank/DDBJ whole genome shotgun (WGS) entry which is preliminary data.</text>
</comment>
<dbReference type="Pfam" id="PF14825">
    <property type="entry name" value="CFAP77"/>
    <property type="match status" value="1"/>
</dbReference>
<dbReference type="AlphaFoldDB" id="A0A1Q9CNX9"/>
<dbReference type="PANTHER" id="PTHR21027:SF1">
    <property type="entry name" value="TRNA-SPLICING ENDONUCLEASE SUBUNIT SEN54"/>
    <property type="match status" value="1"/>
</dbReference>
<dbReference type="GO" id="GO:0000379">
    <property type="term" value="P:tRNA-type intron splice site recognition and cleavage"/>
    <property type="evidence" value="ECO:0007669"/>
    <property type="project" value="TreeGrafter"/>
</dbReference>
<evidence type="ECO:0000256" key="1">
    <source>
        <dbReference type="ARBA" id="ARBA00005736"/>
    </source>
</evidence>
<keyword evidence="2" id="KW-0819">tRNA processing</keyword>
<evidence type="ECO:0000313" key="7">
    <source>
        <dbReference type="Proteomes" id="UP000186817"/>
    </source>
</evidence>
<reference evidence="6 7" key="1">
    <citation type="submission" date="2016-02" db="EMBL/GenBank/DDBJ databases">
        <title>Genome analysis of coral dinoflagellate symbionts highlights evolutionary adaptations to a symbiotic lifestyle.</title>
        <authorList>
            <person name="Aranda M."/>
            <person name="Li Y."/>
            <person name="Liew Y.J."/>
            <person name="Baumgarten S."/>
            <person name="Simakov O."/>
            <person name="Wilson M."/>
            <person name="Piel J."/>
            <person name="Ashoor H."/>
            <person name="Bougouffa S."/>
            <person name="Bajic V.B."/>
            <person name="Ryu T."/>
            <person name="Ravasi T."/>
            <person name="Bayer T."/>
            <person name="Micklem G."/>
            <person name="Kim H."/>
            <person name="Bhak J."/>
            <person name="Lajeunesse T.C."/>
            <person name="Voolstra C.R."/>
        </authorList>
    </citation>
    <scope>NUCLEOTIDE SEQUENCE [LARGE SCALE GENOMIC DNA]</scope>
    <source>
        <strain evidence="6 7">CCMP2467</strain>
    </source>
</reference>
<keyword evidence="4" id="KW-0812">Transmembrane</keyword>
<dbReference type="Pfam" id="PF12928">
    <property type="entry name" value="tRNA_int_end_N2"/>
    <property type="match status" value="1"/>
</dbReference>
<protein>
    <recommendedName>
        <fullName evidence="5">tRNA-splicing endonuclease subunit Sen54 N-terminal domain-containing protein</fullName>
    </recommendedName>
</protein>
<comment type="similarity">
    <text evidence="1">Belongs to the SEN54 family.</text>
</comment>
<dbReference type="PANTHER" id="PTHR21027">
    <property type="entry name" value="TRNA-SPLICING ENDONUCLEASE SUBUNIT SEN54"/>
    <property type="match status" value="1"/>
</dbReference>
<dbReference type="InterPro" id="IPR029147">
    <property type="entry name" value="CFAP77"/>
</dbReference>
<keyword evidence="4" id="KW-0472">Membrane</keyword>
<feature type="transmembrane region" description="Helical" evidence="4">
    <location>
        <begin position="860"/>
        <end position="878"/>
    </location>
</feature>
<accession>A0A1Q9CNX9</accession>
<name>A0A1Q9CNX9_SYMMI</name>
<feature type="compositionally biased region" description="Low complexity" evidence="3">
    <location>
        <begin position="406"/>
        <end position="418"/>
    </location>
</feature>